<gene>
    <name evidence="1" type="ORF">ASZ90_014198</name>
</gene>
<protein>
    <submittedName>
        <fullName evidence="1">Uncharacterized protein</fullName>
    </submittedName>
</protein>
<comment type="caution">
    <text evidence="1">The sequence shown here is derived from an EMBL/GenBank/DDBJ whole genome shotgun (WGS) entry which is preliminary data.</text>
</comment>
<evidence type="ECO:0000313" key="1">
    <source>
        <dbReference type="EMBL" id="KUG16127.1"/>
    </source>
</evidence>
<dbReference type="AlphaFoldDB" id="A0A0W8F5G4"/>
<proteinExistence type="predicted"/>
<accession>A0A0W8F5G4</accession>
<reference evidence="1" key="1">
    <citation type="journal article" date="2015" name="Proc. Natl. Acad. Sci. U.S.A.">
        <title>Networks of energetic and metabolic interactions define dynamics in microbial communities.</title>
        <authorList>
            <person name="Embree M."/>
            <person name="Liu J.K."/>
            <person name="Al-Bassam M.M."/>
            <person name="Zengler K."/>
        </authorList>
    </citation>
    <scope>NUCLEOTIDE SEQUENCE</scope>
</reference>
<organism evidence="1">
    <name type="scientific">hydrocarbon metagenome</name>
    <dbReference type="NCBI Taxonomy" id="938273"/>
    <lineage>
        <taxon>unclassified sequences</taxon>
        <taxon>metagenomes</taxon>
        <taxon>ecological metagenomes</taxon>
    </lineage>
</organism>
<dbReference type="EMBL" id="LNQE01001513">
    <property type="protein sequence ID" value="KUG16127.1"/>
    <property type="molecule type" value="Genomic_DNA"/>
</dbReference>
<sequence length="63" mass="7010">MQSPLSGKSTLRIDLTIECTNHLLLRGAEMSNKASCYGGRGGSIGRNFNVSRIGSLRRYMRDY</sequence>
<name>A0A0W8F5G4_9ZZZZ</name>